<proteinExistence type="predicted"/>
<dbReference type="RefSeq" id="WP_206292154.1">
    <property type="nucleotide sequence ID" value="NZ_CP063458.1"/>
</dbReference>
<reference evidence="2 3" key="1">
    <citation type="submission" date="2020-10" db="EMBL/GenBank/DDBJ databases">
        <title>Wide distribution of Phycisphaera-like planctomycetes from WD2101 soil group in peatlands and genome analysis of the first cultivated representative.</title>
        <authorList>
            <person name="Dedysh S.N."/>
            <person name="Beletsky A.V."/>
            <person name="Ivanova A."/>
            <person name="Kulichevskaya I.S."/>
            <person name="Suzina N.E."/>
            <person name="Philippov D.A."/>
            <person name="Rakitin A.L."/>
            <person name="Mardanov A.V."/>
            <person name="Ravin N.V."/>
        </authorList>
    </citation>
    <scope>NUCLEOTIDE SEQUENCE [LARGE SCALE GENOMIC DNA]</scope>
    <source>
        <strain evidence="2 3">M1803</strain>
    </source>
</reference>
<dbReference type="AlphaFoldDB" id="A0A7M2WUZ1"/>
<sequence length="70" mass="7486">MSPLLQHILALSIVAACLGYVGVQGYRAIRGKRSRIGNCCSKGCGGEKSAPPPSGDRIAYIPADMLRRRK</sequence>
<dbReference type="KEGG" id="hbs:IPV69_23415"/>
<feature type="transmembrane region" description="Helical" evidence="1">
    <location>
        <begin position="6"/>
        <end position="26"/>
    </location>
</feature>
<name>A0A7M2WUZ1_9BACT</name>
<accession>A0A7M2WUZ1</accession>
<organism evidence="2 3">
    <name type="scientific">Humisphaera borealis</name>
    <dbReference type="NCBI Taxonomy" id="2807512"/>
    <lineage>
        <taxon>Bacteria</taxon>
        <taxon>Pseudomonadati</taxon>
        <taxon>Planctomycetota</taxon>
        <taxon>Phycisphaerae</taxon>
        <taxon>Tepidisphaerales</taxon>
        <taxon>Tepidisphaeraceae</taxon>
        <taxon>Humisphaera</taxon>
    </lineage>
</organism>
<dbReference type="Proteomes" id="UP000593765">
    <property type="component" value="Chromosome"/>
</dbReference>
<gene>
    <name evidence="2" type="ORF">IPV69_23415</name>
</gene>
<keyword evidence="1" id="KW-0472">Membrane</keyword>
<keyword evidence="3" id="KW-1185">Reference proteome</keyword>
<evidence type="ECO:0000313" key="2">
    <source>
        <dbReference type="EMBL" id="QOV89134.1"/>
    </source>
</evidence>
<protein>
    <recommendedName>
        <fullName evidence="4">FeoB-associated Cys-rich membrane protein</fullName>
    </recommendedName>
</protein>
<keyword evidence="1" id="KW-0812">Transmembrane</keyword>
<keyword evidence="1" id="KW-1133">Transmembrane helix</keyword>
<evidence type="ECO:0000313" key="3">
    <source>
        <dbReference type="Proteomes" id="UP000593765"/>
    </source>
</evidence>
<dbReference type="EMBL" id="CP063458">
    <property type="protein sequence ID" value="QOV89134.1"/>
    <property type="molecule type" value="Genomic_DNA"/>
</dbReference>
<evidence type="ECO:0008006" key="4">
    <source>
        <dbReference type="Google" id="ProtNLM"/>
    </source>
</evidence>
<evidence type="ECO:0000256" key="1">
    <source>
        <dbReference type="SAM" id="Phobius"/>
    </source>
</evidence>